<evidence type="ECO:0000256" key="6">
    <source>
        <dbReference type="SAM" id="MobiDB-lite"/>
    </source>
</evidence>
<dbReference type="SUPFAM" id="SSF47384">
    <property type="entry name" value="Homodimeric domain of signal transducing histidine kinase"/>
    <property type="match status" value="1"/>
</dbReference>
<dbReference type="GO" id="GO:0000155">
    <property type="term" value="F:phosphorelay sensor kinase activity"/>
    <property type="evidence" value="ECO:0007669"/>
    <property type="project" value="InterPro"/>
</dbReference>
<dbReference type="EC" id="2.7.13.3" evidence="2"/>
<dbReference type="SMART" id="SM00065">
    <property type="entry name" value="GAF"/>
    <property type="match status" value="1"/>
</dbReference>
<sequence length="701" mass="76953">MRLRLTVNPVLMMVTGKSWAMDSGPPSSSSAGNTDHSDGSSIHDHGTGSLLEAAGIASVWMHADGTITDANDAFVSLTGYSRSELRGTAFSTLVEDDLPSLESLVADDATSPVSTNLSIRTSAETRRSIEIHLERLETDGDESRIVGLVNRRATPTESVSSSEFTYGRTFQALADALPDGIIVLDTNSDIQYANPAVERILGYPPGELVGSNKVTIIPPRLRQAHIDALQQYLETGERTINWTYVELPGQHKAGHEIPLGISLNEFWFDDNRYFVGLFRDISPRKEAEQTLRAKVSQLESIAYLGRHALENRDTDALLENATELVAAALDLECCVVYDAETNSTDDAFRVRSHVGCDDAVLETEIQRSSTDSLPDATLAAGEPIVVESFETDSRVPDSTALTTHGIRSGIGVPIGPTTDSPGVLVVYGTTEREFADHDVDFLESAATIIATAIERQAYERRLNDTVAELEVSNERLEQFAYAASHDMQEPLRMVSSYLQLLERRYTDELDSDGKEFIEFAVDGAERMRDMIDGLLEYSRIDSKGAPLEPVDLDAVLEDVLTDLQVMIDQSDAEITAASLPEVRGDAGQLRQLFQNLLSNALEYSGDDRPRVHIDAERTGPMWTLSVHDEGIGIDPEDTTQIFQVFQRLHSRAEYAGTGIGLALCQRIVERHGGEIWVDSRPGEGSTFSFTLQPAETAQRDR</sequence>
<feature type="domain" description="PAS" evidence="8">
    <location>
        <begin position="50"/>
        <end position="105"/>
    </location>
</feature>
<dbReference type="InterPro" id="IPR004358">
    <property type="entry name" value="Sig_transdc_His_kin-like_C"/>
</dbReference>
<gene>
    <name evidence="9" type="ORF">SAMN05421752_10740</name>
</gene>
<dbReference type="SMART" id="SM00388">
    <property type="entry name" value="HisKA"/>
    <property type="match status" value="1"/>
</dbReference>
<dbReference type="SMART" id="SM00091">
    <property type="entry name" value="PAS"/>
    <property type="match status" value="2"/>
</dbReference>
<comment type="catalytic activity">
    <reaction evidence="1">
        <text>ATP + protein L-histidine = ADP + protein N-phospho-L-histidine.</text>
        <dbReference type="EC" id="2.7.13.3"/>
    </reaction>
</comment>
<dbReference type="InterPro" id="IPR003594">
    <property type="entry name" value="HATPase_dom"/>
</dbReference>
<feature type="region of interest" description="Disordered" evidence="6">
    <location>
        <begin position="19"/>
        <end position="46"/>
    </location>
</feature>
<dbReference type="Proteomes" id="UP000185936">
    <property type="component" value="Unassembled WGS sequence"/>
</dbReference>
<keyword evidence="4" id="KW-0808">Transferase</keyword>
<feature type="compositionally biased region" description="Polar residues" evidence="6">
    <location>
        <begin position="25"/>
        <end position="34"/>
    </location>
</feature>
<dbReference type="Gene3D" id="3.30.450.20">
    <property type="entry name" value="PAS domain"/>
    <property type="match status" value="2"/>
</dbReference>
<dbReference type="InterPro" id="IPR000014">
    <property type="entry name" value="PAS"/>
</dbReference>
<evidence type="ECO:0000256" key="3">
    <source>
        <dbReference type="ARBA" id="ARBA00022553"/>
    </source>
</evidence>
<dbReference type="InterPro" id="IPR036890">
    <property type="entry name" value="HATPase_C_sf"/>
</dbReference>
<dbReference type="Pfam" id="PF00989">
    <property type="entry name" value="PAS"/>
    <property type="match status" value="2"/>
</dbReference>
<dbReference type="InterPro" id="IPR035965">
    <property type="entry name" value="PAS-like_dom_sf"/>
</dbReference>
<evidence type="ECO:0000256" key="5">
    <source>
        <dbReference type="ARBA" id="ARBA00022777"/>
    </source>
</evidence>
<dbReference type="Gene3D" id="1.10.287.130">
    <property type="match status" value="1"/>
</dbReference>
<dbReference type="InterPro" id="IPR005467">
    <property type="entry name" value="His_kinase_dom"/>
</dbReference>
<feature type="compositionally biased region" description="Basic and acidic residues" evidence="6">
    <location>
        <begin position="35"/>
        <end position="46"/>
    </location>
</feature>
<dbReference type="Pfam" id="PF00512">
    <property type="entry name" value="HisKA"/>
    <property type="match status" value="1"/>
</dbReference>
<dbReference type="InterPro" id="IPR036097">
    <property type="entry name" value="HisK_dim/P_sf"/>
</dbReference>
<keyword evidence="3" id="KW-0597">Phosphoprotein</keyword>
<organism evidence="9 10">
    <name type="scientific">Natronorubrum thiooxidans</name>
    <dbReference type="NCBI Taxonomy" id="308853"/>
    <lineage>
        <taxon>Archaea</taxon>
        <taxon>Methanobacteriati</taxon>
        <taxon>Methanobacteriota</taxon>
        <taxon>Stenosarchaea group</taxon>
        <taxon>Halobacteria</taxon>
        <taxon>Halobacteriales</taxon>
        <taxon>Natrialbaceae</taxon>
        <taxon>Natronorubrum</taxon>
    </lineage>
</organism>
<dbReference type="InterPro" id="IPR013767">
    <property type="entry name" value="PAS_fold"/>
</dbReference>
<dbReference type="SMART" id="SM00387">
    <property type="entry name" value="HATPase_c"/>
    <property type="match status" value="1"/>
</dbReference>
<dbReference type="SUPFAM" id="SSF55874">
    <property type="entry name" value="ATPase domain of HSP90 chaperone/DNA topoisomerase II/histidine kinase"/>
    <property type="match status" value="1"/>
</dbReference>
<dbReference type="AlphaFoldDB" id="A0A1N7FJJ1"/>
<reference evidence="10" key="1">
    <citation type="submission" date="2017-01" db="EMBL/GenBank/DDBJ databases">
        <authorList>
            <person name="Varghese N."/>
            <person name="Submissions S."/>
        </authorList>
    </citation>
    <scope>NUCLEOTIDE SEQUENCE [LARGE SCALE GENOMIC DNA]</scope>
    <source>
        <strain evidence="10">type strain: HArc-</strain>
    </source>
</reference>
<dbReference type="InterPro" id="IPR003661">
    <property type="entry name" value="HisK_dim/P_dom"/>
</dbReference>
<dbReference type="InterPro" id="IPR003018">
    <property type="entry name" value="GAF"/>
</dbReference>
<dbReference type="PRINTS" id="PR00344">
    <property type="entry name" value="BCTRLSENSOR"/>
</dbReference>
<evidence type="ECO:0000313" key="9">
    <source>
        <dbReference type="EMBL" id="SIS00460.1"/>
    </source>
</evidence>
<dbReference type="SUPFAM" id="SSF55781">
    <property type="entry name" value="GAF domain-like"/>
    <property type="match status" value="1"/>
</dbReference>
<evidence type="ECO:0000313" key="10">
    <source>
        <dbReference type="Proteomes" id="UP000185936"/>
    </source>
</evidence>
<evidence type="ECO:0000256" key="2">
    <source>
        <dbReference type="ARBA" id="ARBA00012438"/>
    </source>
</evidence>
<dbReference type="GO" id="GO:0006355">
    <property type="term" value="P:regulation of DNA-templated transcription"/>
    <property type="evidence" value="ECO:0007669"/>
    <property type="project" value="InterPro"/>
</dbReference>
<feature type="domain" description="Histidine kinase" evidence="7">
    <location>
        <begin position="482"/>
        <end position="695"/>
    </location>
</feature>
<dbReference type="PROSITE" id="PS50109">
    <property type="entry name" value="HIS_KIN"/>
    <property type="match status" value="1"/>
</dbReference>
<feature type="domain" description="PAS" evidence="8">
    <location>
        <begin position="166"/>
        <end position="236"/>
    </location>
</feature>
<dbReference type="PROSITE" id="PS50112">
    <property type="entry name" value="PAS"/>
    <property type="match status" value="2"/>
</dbReference>
<proteinExistence type="predicted"/>
<dbReference type="PANTHER" id="PTHR43304:SF1">
    <property type="entry name" value="PAC DOMAIN-CONTAINING PROTEIN"/>
    <property type="match status" value="1"/>
</dbReference>
<keyword evidence="10" id="KW-1185">Reference proteome</keyword>
<name>A0A1N7FJJ1_9EURY</name>
<dbReference type="SUPFAM" id="SSF55785">
    <property type="entry name" value="PYP-like sensor domain (PAS domain)"/>
    <property type="match status" value="2"/>
</dbReference>
<dbReference type="Pfam" id="PF02518">
    <property type="entry name" value="HATPase_c"/>
    <property type="match status" value="1"/>
</dbReference>
<dbReference type="InterPro" id="IPR052162">
    <property type="entry name" value="Sensor_kinase/Photoreceptor"/>
</dbReference>
<dbReference type="InterPro" id="IPR029016">
    <property type="entry name" value="GAF-like_dom_sf"/>
</dbReference>
<evidence type="ECO:0000256" key="4">
    <source>
        <dbReference type="ARBA" id="ARBA00022679"/>
    </source>
</evidence>
<dbReference type="Gene3D" id="3.30.450.40">
    <property type="match status" value="1"/>
</dbReference>
<evidence type="ECO:0000259" key="7">
    <source>
        <dbReference type="PROSITE" id="PS50109"/>
    </source>
</evidence>
<dbReference type="NCBIfam" id="TIGR00229">
    <property type="entry name" value="sensory_box"/>
    <property type="match status" value="2"/>
</dbReference>
<evidence type="ECO:0000259" key="8">
    <source>
        <dbReference type="PROSITE" id="PS50112"/>
    </source>
</evidence>
<dbReference type="CDD" id="cd00082">
    <property type="entry name" value="HisKA"/>
    <property type="match status" value="1"/>
</dbReference>
<dbReference type="EMBL" id="FTNR01000007">
    <property type="protein sequence ID" value="SIS00460.1"/>
    <property type="molecule type" value="Genomic_DNA"/>
</dbReference>
<dbReference type="CDD" id="cd00130">
    <property type="entry name" value="PAS"/>
    <property type="match status" value="2"/>
</dbReference>
<dbReference type="Pfam" id="PF01590">
    <property type="entry name" value="GAF"/>
    <property type="match status" value="1"/>
</dbReference>
<dbReference type="PANTHER" id="PTHR43304">
    <property type="entry name" value="PHYTOCHROME-LIKE PROTEIN CPH1"/>
    <property type="match status" value="1"/>
</dbReference>
<protein>
    <recommendedName>
        <fullName evidence="2">histidine kinase</fullName>
        <ecNumber evidence="2">2.7.13.3</ecNumber>
    </recommendedName>
</protein>
<dbReference type="STRING" id="308853.SAMN05421752_10740"/>
<dbReference type="Gene3D" id="3.30.565.10">
    <property type="entry name" value="Histidine kinase-like ATPase, C-terminal domain"/>
    <property type="match status" value="1"/>
</dbReference>
<accession>A0A1N7FJJ1</accession>
<keyword evidence="5" id="KW-0418">Kinase</keyword>
<evidence type="ECO:0000256" key="1">
    <source>
        <dbReference type="ARBA" id="ARBA00000085"/>
    </source>
</evidence>
<dbReference type="FunFam" id="3.30.565.10:FF:000006">
    <property type="entry name" value="Sensor histidine kinase WalK"/>
    <property type="match status" value="1"/>
</dbReference>